<dbReference type="OrthoDB" id="9801077at2"/>
<evidence type="ECO:0000256" key="4">
    <source>
        <dbReference type="SAM" id="SignalP"/>
    </source>
</evidence>
<dbReference type="SUPFAM" id="SSF49785">
    <property type="entry name" value="Galactose-binding domain-like"/>
    <property type="match status" value="1"/>
</dbReference>
<sequence length="1015" mass="113319">MNKLFLLLISSCWALTTTAQPTPGSGRTEIELSRLNWNLSLDTAATWQNDQLYAGVLKLGSMPVNPPTGGWNMLKKTGKRVQLPATVEEFYWGKNGNAFGVSGNYLGVSWFSTQIMIPASFAGKWVSIEFESARFRAEVFLNGKLVGYDLISGTPFAASISEVMKPGQLNDLAVRITDPNGNFDWRDSQNFMWGDYRTQPSHGFGGITGKVKMVATDKTYISDVFVKNTSNPRHIEVEIESHNLHNNPVKGSYELTIRDKRTGQQAFHASYPVTLQTGIALINQYPLTINNAKLWSVDDPNLYEITVEWKGANATSDRFRRSFGFRWFEVKDLDGDRQFYLNGKRIVLRTSISWGFWPVNGIAPSDALARKQVMAAKQLGLNMLNFHRTIGQTNVLDAADELGLLYFEEPGGNQYPRNLYDPRNSKEEKQTSFYRIARREKLTRMIRRDRNHPSLVIYNMHNERGAEPAAADSAQMKEAHLLDPSRIITYNSSNGAIKMKEHDPRFKLHMMPYDTTFYSYGWFDQHHAGGPGTYHDNLYNNPTNYAKYTDHKDEIIYYGEEGAIGTPPRLQLIRNEIMKTGIDRGWETDAYLKWYDAYDRFLKENGFTKAFPNVDSLTRKMGNVAYYYQGRMIENVRINNTIDGYAVNGWESMKLENHSGIVDNYRNLKGDAALIAQYNQPLYVAVKLNHKVVRTGDAIDADFYIVNEKELKGEALLQVTLTDANGKTTPVLTRSVNITGGFTYGQLLLNGVSIKIPAAGYSKVSAVLKQENNIVAGGIDDVFAVTLNTSGIGEGLCVADTTGVLPAFLKSAGVTCSPFTSGRPNGNTLLVGAFEPQQTGNPLVTELLEWVNDGNMLVIVDNVDQWASFLAKKEILDYRGTKILGTTWYGGNFFTKAHPLLEGLPQNCVFNWEYQSLATYNKKRAGLRVGNGETIVACVADHKPEVYSALSVIPHGRGTIIISTLDIVSCLTTGKQEDRAEGDGENAALQSMNLADANPANIVAKQLLLNLIRKK</sequence>
<evidence type="ECO:0000256" key="2">
    <source>
        <dbReference type="ARBA" id="ARBA00022801"/>
    </source>
</evidence>
<feature type="domain" description="Glycoside hydrolase family 2 catalytic" evidence="6">
    <location>
        <begin position="336"/>
        <end position="510"/>
    </location>
</feature>
<dbReference type="PANTHER" id="PTHR42732:SF2">
    <property type="entry name" value="BETA-MANNOSIDASE"/>
    <property type="match status" value="1"/>
</dbReference>
<dbReference type="InterPro" id="IPR017853">
    <property type="entry name" value="GH"/>
</dbReference>
<evidence type="ECO:0000313" key="7">
    <source>
        <dbReference type="EMBL" id="RXK83146.1"/>
    </source>
</evidence>
<dbReference type="AlphaFoldDB" id="A0A4Q1D5B2"/>
<dbReference type="SUPFAM" id="SSF51445">
    <property type="entry name" value="(Trans)glycosidases"/>
    <property type="match status" value="1"/>
</dbReference>
<feature type="signal peptide" evidence="4">
    <location>
        <begin position="1"/>
        <end position="19"/>
    </location>
</feature>
<dbReference type="Gene3D" id="3.20.20.80">
    <property type="entry name" value="Glycosidases"/>
    <property type="match status" value="1"/>
</dbReference>
<dbReference type="InterPro" id="IPR008979">
    <property type="entry name" value="Galactose-bd-like_sf"/>
</dbReference>
<dbReference type="Gene3D" id="2.60.120.260">
    <property type="entry name" value="Galactose-binding domain-like"/>
    <property type="match status" value="1"/>
</dbReference>
<dbReference type="SUPFAM" id="SSF49303">
    <property type="entry name" value="beta-Galactosidase/glucuronidase domain"/>
    <property type="match status" value="1"/>
</dbReference>
<evidence type="ECO:0000259" key="6">
    <source>
        <dbReference type="Pfam" id="PF02836"/>
    </source>
</evidence>
<dbReference type="Pfam" id="PF00703">
    <property type="entry name" value="Glyco_hydro_2"/>
    <property type="match status" value="1"/>
</dbReference>
<dbReference type="EMBL" id="SDHZ01000002">
    <property type="protein sequence ID" value="RXK83146.1"/>
    <property type="molecule type" value="Genomic_DNA"/>
</dbReference>
<name>A0A4Q1D5B2_9BACT</name>
<reference evidence="7 8" key="1">
    <citation type="submission" date="2019-01" db="EMBL/GenBank/DDBJ databases">
        <title>Filimonas sp. strain TTM-71.</title>
        <authorList>
            <person name="Chen W.-M."/>
        </authorList>
    </citation>
    <scope>NUCLEOTIDE SEQUENCE [LARGE SCALE GENOMIC DNA]</scope>
    <source>
        <strain evidence="7 8">TTM-71</strain>
    </source>
</reference>
<evidence type="ECO:0000256" key="3">
    <source>
        <dbReference type="ARBA" id="ARBA00023295"/>
    </source>
</evidence>
<dbReference type="Gene3D" id="2.60.40.10">
    <property type="entry name" value="Immunoglobulins"/>
    <property type="match status" value="1"/>
</dbReference>
<evidence type="ECO:0000256" key="1">
    <source>
        <dbReference type="ARBA" id="ARBA00007401"/>
    </source>
</evidence>
<feature type="chain" id="PRO_5020941864" evidence="4">
    <location>
        <begin position="20"/>
        <end position="1015"/>
    </location>
</feature>
<dbReference type="GO" id="GO:0004553">
    <property type="term" value="F:hydrolase activity, hydrolyzing O-glycosyl compounds"/>
    <property type="evidence" value="ECO:0007669"/>
    <property type="project" value="InterPro"/>
</dbReference>
<comment type="similarity">
    <text evidence="1">Belongs to the glycosyl hydrolase 2 family.</text>
</comment>
<keyword evidence="8" id="KW-1185">Reference proteome</keyword>
<protein>
    <submittedName>
        <fullName evidence="7">Beta-glycosidase</fullName>
    </submittedName>
</protein>
<dbReference type="InterPro" id="IPR036156">
    <property type="entry name" value="Beta-gal/glucu_dom_sf"/>
</dbReference>
<dbReference type="InterPro" id="IPR006102">
    <property type="entry name" value="Ig-like_GH2"/>
</dbReference>
<evidence type="ECO:0000259" key="5">
    <source>
        <dbReference type="Pfam" id="PF00703"/>
    </source>
</evidence>
<dbReference type="RefSeq" id="WP_129004161.1">
    <property type="nucleotide sequence ID" value="NZ_SDHZ01000002.1"/>
</dbReference>
<feature type="domain" description="Glycoside hydrolase family 2 immunoglobulin-like beta-sandwich" evidence="5">
    <location>
        <begin position="219"/>
        <end position="326"/>
    </location>
</feature>
<dbReference type="InterPro" id="IPR013783">
    <property type="entry name" value="Ig-like_fold"/>
</dbReference>
<accession>A0A4Q1D5B2</accession>
<dbReference type="Pfam" id="PF02836">
    <property type="entry name" value="Glyco_hydro_2_C"/>
    <property type="match status" value="1"/>
</dbReference>
<keyword evidence="3 7" id="KW-0326">Glycosidase</keyword>
<dbReference type="InterPro" id="IPR051913">
    <property type="entry name" value="GH2_Domain-Containing"/>
</dbReference>
<keyword evidence="2" id="KW-0378">Hydrolase</keyword>
<dbReference type="InterPro" id="IPR006103">
    <property type="entry name" value="Glyco_hydro_2_cat"/>
</dbReference>
<comment type="caution">
    <text evidence="7">The sequence shown here is derived from an EMBL/GenBank/DDBJ whole genome shotgun (WGS) entry which is preliminary data.</text>
</comment>
<dbReference type="GO" id="GO:0005975">
    <property type="term" value="P:carbohydrate metabolic process"/>
    <property type="evidence" value="ECO:0007669"/>
    <property type="project" value="InterPro"/>
</dbReference>
<proteinExistence type="inferred from homology"/>
<dbReference type="Proteomes" id="UP000290545">
    <property type="component" value="Unassembled WGS sequence"/>
</dbReference>
<evidence type="ECO:0000313" key="8">
    <source>
        <dbReference type="Proteomes" id="UP000290545"/>
    </source>
</evidence>
<dbReference type="PANTHER" id="PTHR42732">
    <property type="entry name" value="BETA-GALACTOSIDASE"/>
    <property type="match status" value="1"/>
</dbReference>
<gene>
    <name evidence="7" type="ORF">ESB13_13585</name>
</gene>
<keyword evidence="4" id="KW-0732">Signal</keyword>
<organism evidence="7 8">
    <name type="scientific">Filimonas effusa</name>
    <dbReference type="NCBI Taxonomy" id="2508721"/>
    <lineage>
        <taxon>Bacteria</taxon>
        <taxon>Pseudomonadati</taxon>
        <taxon>Bacteroidota</taxon>
        <taxon>Chitinophagia</taxon>
        <taxon>Chitinophagales</taxon>
        <taxon>Chitinophagaceae</taxon>
        <taxon>Filimonas</taxon>
    </lineage>
</organism>